<comment type="caution">
    <text evidence="2">The sequence shown here is derived from an EMBL/GenBank/DDBJ whole genome shotgun (WGS) entry which is preliminary data.</text>
</comment>
<dbReference type="EMBL" id="JBHSFU010000004">
    <property type="protein sequence ID" value="MFC4558234.1"/>
    <property type="molecule type" value="Genomic_DNA"/>
</dbReference>
<feature type="transmembrane region" description="Helical" evidence="1">
    <location>
        <begin position="29"/>
        <end position="48"/>
    </location>
</feature>
<keyword evidence="1" id="KW-0812">Transmembrane</keyword>
<name>A0ABV9DIT1_9BACI</name>
<keyword evidence="1" id="KW-0472">Membrane</keyword>
<dbReference type="Proteomes" id="UP001595989">
    <property type="component" value="Unassembled WGS sequence"/>
</dbReference>
<keyword evidence="1" id="KW-1133">Transmembrane helix</keyword>
<keyword evidence="3" id="KW-1185">Reference proteome</keyword>
<protein>
    <submittedName>
        <fullName evidence="2">Uncharacterized protein</fullName>
    </submittedName>
</protein>
<evidence type="ECO:0000256" key="1">
    <source>
        <dbReference type="SAM" id="Phobius"/>
    </source>
</evidence>
<feature type="transmembrane region" description="Helical" evidence="1">
    <location>
        <begin position="82"/>
        <end position="104"/>
    </location>
</feature>
<evidence type="ECO:0000313" key="3">
    <source>
        <dbReference type="Proteomes" id="UP001595989"/>
    </source>
</evidence>
<evidence type="ECO:0000313" key="2">
    <source>
        <dbReference type="EMBL" id="MFC4558234.1"/>
    </source>
</evidence>
<accession>A0ABV9DIT1</accession>
<sequence>MIRFLLGFIVTIGVELFIATRVVQYNQDEFPAVAFFIGMVGLLISVLGTNNSLSTTMSNYNPEPMESNKATTIKAKVKGIGFFNPLLVGSLIIFLYGVLFTFIITG</sequence>
<proteinExistence type="predicted"/>
<gene>
    <name evidence="2" type="ORF">ACFO3D_08410</name>
</gene>
<organism evidence="2 3">
    <name type="scientific">Virgibacillus kekensis</name>
    <dbReference type="NCBI Taxonomy" id="202261"/>
    <lineage>
        <taxon>Bacteria</taxon>
        <taxon>Bacillati</taxon>
        <taxon>Bacillota</taxon>
        <taxon>Bacilli</taxon>
        <taxon>Bacillales</taxon>
        <taxon>Bacillaceae</taxon>
        <taxon>Virgibacillus</taxon>
    </lineage>
</organism>
<dbReference type="RefSeq" id="WP_390294746.1">
    <property type="nucleotide sequence ID" value="NZ_JBHSFU010000004.1"/>
</dbReference>
<reference evidence="3" key="1">
    <citation type="journal article" date="2019" name="Int. J. Syst. Evol. Microbiol.">
        <title>The Global Catalogue of Microorganisms (GCM) 10K type strain sequencing project: providing services to taxonomists for standard genome sequencing and annotation.</title>
        <authorList>
            <consortium name="The Broad Institute Genomics Platform"/>
            <consortium name="The Broad Institute Genome Sequencing Center for Infectious Disease"/>
            <person name="Wu L."/>
            <person name="Ma J."/>
        </authorList>
    </citation>
    <scope>NUCLEOTIDE SEQUENCE [LARGE SCALE GENOMIC DNA]</scope>
    <source>
        <strain evidence="3">CGMCC 4.7426</strain>
    </source>
</reference>